<protein>
    <submittedName>
        <fullName evidence="2">Uncharacterized protein</fullName>
    </submittedName>
</protein>
<feature type="compositionally biased region" description="Pro residues" evidence="1">
    <location>
        <begin position="298"/>
        <end position="323"/>
    </location>
</feature>
<organism evidence="2 3">
    <name type="scientific">Toxoplasma gondii TgCatPRC2</name>
    <dbReference type="NCBI Taxonomy" id="1130821"/>
    <lineage>
        <taxon>Eukaryota</taxon>
        <taxon>Sar</taxon>
        <taxon>Alveolata</taxon>
        <taxon>Apicomplexa</taxon>
        <taxon>Conoidasida</taxon>
        <taxon>Coccidia</taxon>
        <taxon>Eucoccidiorida</taxon>
        <taxon>Eimeriorina</taxon>
        <taxon>Sarcocystidae</taxon>
        <taxon>Toxoplasma</taxon>
    </lineage>
</organism>
<feature type="compositionally biased region" description="Basic and acidic residues" evidence="1">
    <location>
        <begin position="1556"/>
        <end position="1569"/>
    </location>
</feature>
<name>A0A151HLJ3_TOXGO</name>
<feature type="compositionally biased region" description="Pro residues" evidence="1">
    <location>
        <begin position="389"/>
        <end position="410"/>
    </location>
</feature>
<feature type="region of interest" description="Disordered" evidence="1">
    <location>
        <begin position="1191"/>
        <end position="1482"/>
    </location>
</feature>
<feature type="region of interest" description="Disordered" evidence="1">
    <location>
        <begin position="246"/>
        <end position="592"/>
    </location>
</feature>
<feature type="compositionally biased region" description="Pro residues" evidence="1">
    <location>
        <begin position="1239"/>
        <end position="1250"/>
    </location>
</feature>
<feature type="compositionally biased region" description="Basic and acidic residues" evidence="1">
    <location>
        <begin position="578"/>
        <end position="587"/>
    </location>
</feature>
<feature type="compositionally biased region" description="Polar residues" evidence="1">
    <location>
        <begin position="519"/>
        <end position="535"/>
    </location>
</feature>
<dbReference type="Proteomes" id="UP000075225">
    <property type="component" value="Unassembled WGS sequence"/>
</dbReference>
<feature type="compositionally biased region" description="Low complexity" evidence="1">
    <location>
        <begin position="930"/>
        <end position="939"/>
    </location>
</feature>
<feature type="compositionally biased region" description="Basic and acidic residues" evidence="1">
    <location>
        <begin position="1581"/>
        <end position="1590"/>
    </location>
</feature>
<feature type="region of interest" description="Disordered" evidence="1">
    <location>
        <begin position="1050"/>
        <end position="1142"/>
    </location>
</feature>
<sequence length="1716" mass="187675">MRFGAEKQLEFVYCIPLFPLVRLLLVASNSRAGSVAAAWAAHKYKSAEAFTGRMDLLVADKAAGLVEDAEMIRAVEQFLTDAHDQIFRGDAATRDGSWKGTRYADVELEDILLERISHVSNEDFDRILVEFIEAIGIVPKAMLIRAGVEKYLAYLCHQQLLTECPLKRDLPRRQRTAEHSPDFVPPSPKAADDLSVNRSPARMGNNPLPAGPKKQVQNSRTASHGRARSSSLNEIVSFPSPAALDPVAGSPRKSLTIGSFPPQPAAAETAVTPTKTERQYSPSSSPTDPPARGRRRAPPYPTYYPVPPDTNAPPYPLHPPPLAPNKQAHDRPPRPPDPRARQGPQPSGEERTDREASSDFSEKTENAPRDSNSHRREAGAQSEAQLRYPYPPGTWDFPPPPLDFGPPPFGAPYYDPAFASAYDYFAPFDPRGTTPGAYYNERTNSTQPGPPPPLTEGRNQPAPYRPRSRPPPGIGPQRSRGQFAPPGTQEKRGKTPQEDFSTYRSRASSSVPPAPGSPQTPLQSPGVNNEPQSSPAKPATDPSPTVTPGNVSGLLPSNHVPHVPVETYYARPDTTPEVDQREAERHASPLPYEYRIESGAAAGDGVIPAESPMERPRATPGLSLAEPTRPPVGVFPAARDMTSGFPSPETEWLPARTQRRRPSSTTTSTVPIPFDDFHTTRPVRFTRPSQYLPPERRSIGKIREGANSVSSPQGNGRSAQIPESDSGDYSGSNNAPEMSANTARFDSADRHNGPVPTASRTSSENFPVALRSDPTQTATRPPPQYTRPPGYTPPDARPPGPTNPSPPPSSPDPWPYPSPPGGQPYPPPYYPPGVPPDYPPKWPYPPGYPALPYPSPKYPSPPTIPFPPSTTTTTRRPVRYTRPPTYVPPDESPRPGPSHPPEPNPPRRPPAQPYPPQPRPPYYPPPFPPFDSEAPSASFEGQPRPRFSQPPQTAALEDLPPPTPPRPASKERPRFPAPFVSGSGPSEETIPEDTIPPEDTVLLETRGNRLTRPSVEQRGPRAEELLEARSERYARSRLEYEVEMAMEERQAQFGQLGPEDRRYFENSRSTRGDAPPTGVGPGLPVDFQEERPRGGARRPEESPRPELMTPRNVPRSAPRPPPGTSRERDWRGPILEVHRQTKGFPDREYAAYSVLEGRSAGPLSGEEGFSTECLDCSSETFFENDFDSEYASSEELDSFEGGIYLPAPQAIPRRRSPGNTPRGPTPPPVLPQFSSPLPARGPPGDPFPMRPPEKTEFPRSAPEPPDEVPLPERAPQRAQRPPPFEIRRPVGVLPSSSGFETGERSLPPAPPTQPVPLRAERKETYERSTGRKGVLGDTETEWIDRGEERDEFEDARAISLPSRTAAIRTPPLPPLENQNARNRDELEGVPVLVRERQARAPAPIPASSAPSPRPQTRYESSPQRLPPDLAWAGKEETREFDGKRTGLQVERVSVINGQTVRPTPAMQRPPQPPVPSFQGVPMPQFEKSATEAPLLRAVENSPELDSPPKIAVRGDLSGGGYLLDPVRARHEIQLDASKSAGFGDRGNPTSSSIFTKDAEVSARPVDRTGGKPLLALPPRGRRPEEPGPLEKAKDSLFLLGEIEESDVPPSFPVPRDQGGFVQAAKTVGGHAPFAVSEKGQEFKTVLTPLRLPPPPLAADSAPYTRTKMVAQVRSPEKSGIEFEQMSNTKGPLLASPPRVQAVVVSGGPKRKKNQRW</sequence>
<feature type="compositionally biased region" description="Polar residues" evidence="1">
    <location>
        <begin position="215"/>
        <end position="234"/>
    </location>
</feature>
<feature type="region of interest" description="Disordered" evidence="1">
    <location>
        <begin position="604"/>
        <end position="1023"/>
    </location>
</feature>
<feature type="compositionally biased region" description="Basic and acidic residues" evidence="1">
    <location>
        <begin position="694"/>
        <end position="704"/>
    </location>
</feature>
<evidence type="ECO:0000256" key="1">
    <source>
        <dbReference type="SAM" id="MobiDB-lite"/>
    </source>
</evidence>
<dbReference type="OrthoDB" id="332739at2759"/>
<gene>
    <name evidence="2" type="ORF">TGPRC2_258670</name>
</gene>
<feature type="region of interest" description="Disordered" evidence="1">
    <location>
        <begin position="1537"/>
        <end position="1590"/>
    </location>
</feature>
<feature type="compositionally biased region" description="Polar residues" evidence="1">
    <location>
        <begin position="707"/>
        <end position="744"/>
    </location>
</feature>
<feature type="compositionally biased region" description="Basic and acidic residues" evidence="1">
    <location>
        <begin position="327"/>
        <end position="340"/>
    </location>
</feature>
<dbReference type="EMBL" id="AHZP02000579">
    <property type="protein sequence ID" value="KYK70259.1"/>
    <property type="molecule type" value="Genomic_DNA"/>
</dbReference>
<proteinExistence type="predicted"/>
<feature type="compositionally biased region" description="Pro residues" evidence="1">
    <location>
        <begin position="894"/>
        <end position="929"/>
    </location>
</feature>
<dbReference type="VEuPathDB" id="ToxoDB:TGPRC2_258670"/>
<feature type="compositionally biased region" description="Basic and acidic residues" evidence="1">
    <location>
        <begin position="1433"/>
        <end position="1444"/>
    </location>
</feature>
<evidence type="ECO:0000313" key="2">
    <source>
        <dbReference type="EMBL" id="KYK70259.1"/>
    </source>
</evidence>
<feature type="compositionally biased region" description="Basic and acidic residues" evidence="1">
    <location>
        <begin position="1088"/>
        <end position="1104"/>
    </location>
</feature>
<feature type="compositionally biased region" description="Basic and acidic residues" evidence="1">
    <location>
        <begin position="1058"/>
        <end position="1071"/>
    </location>
</feature>
<feature type="compositionally biased region" description="Basic and acidic residues" evidence="1">
    <location>
        <begin position="1318"/>
        <end position="1329"/>
    </location>
</feature>
<comment type="caution">
    <text evidence="2">The sequence shown here is derived from an EMBL/GenBank/DDBJ whole genome shotgun (WGS) entry which is preliminary data.</text>
</comment>
<feature type="compositionally biased region" description="Low complexity" evidence="1">
    <location>
        <begin position="869"/>
        <end position="884"/>
    </location>
</feature>
<feature type="region of interest" description="Disordered" evidence="1">
    <location>
        <begin position="172"/>
        <end position="234"/>
    </location>
</feature>
<evidence type="ECO:0000313" key="3">
    <source>
        <dbReference type="Proteomes" id="UP000075225"/>
    </source>
</evidence>
<feature type="compositionally biased region" description="Basic and acidic residues" evidence="1">
    <location>
        <begin position="172"/>
        <end position="181"/>
    </location>
</feature>
<accession>A0A151HLJ3</accession>
<reference evidence="3" key="1">
    <citation type="submission" date="2016-03" db="EMBL/GenBank/DDBJ databases">
        <authorList>
            <person name="Sibley D."/>
            <person name="Venepally P."/>
            <person name="Karamycheva S."/>
            <person name="Hadjithomas M."/>
            <person name="Khan A."/>
            <person name="Brunk B."/>
            <person name="Roos D."/>
            <person name="Caler E."/>
            <person name="Lorenzi H."/>
        </authorList>
    </citation>
    <scope>NUCLEOTIDE SEQUENCE [LARGE SCALE GENOMIC DNA]</scope>
    <source>
        <strain evidence="3">TgCatPRC2</strain>
    </source>
</reference>
<feature type="compositionally biased region" description="Low complexity" evidence="1">
    <location>
        <begin position="1399"/>
        <end position="1410"/>
    </location>
</feature>
<feature type="compositionally biased region" description="Polar residues" evidence="1">
    <location>
        <begin position="271"/>
        <end position="285"/>
    </location>
</feature>
<feature type="compositionally biased region" description="Pro residues" evidence="1">
    <location>
        <begin position="780"/>
        <end position="868"/>
    </location>
</feature>
<feature type="compositionally biased region" description="Basic and acidic residues" evidence="1">
    <location>
        <begin position="348"/>
        <end position="378"/>
    </location>
</feature>
<feature type="compositionally biased region" description="Basic and acidic residues" evidence="1">
    <location>
        <begin position="1125"/>
        <end position="1142"/>
    </location>
</feature>